<dbReference type="GO" id="GO:0044780">
    <property type="term" value="P:bacterial-type flagellum assembly"/>
    <property type="evidence" value="ECO:0007669"/>
    <property type="project" value="InterPro"/>
</dbReference>
<feature type="domain" description="Flagellar basal body rod protein N-terminal" evidence="7">
    <location>
        <begin position="8"/>
        <end position="37"/>
    </location>
</feature>
<evidence type="ECO:0000259" key="8">
    <source>
        <dbReference type="Pfam" id="PF06429"/>
    </source>
</evidence>
<keyword evidence="5" id="KW-0964">Secreted</keyword>
<dbReference type="GO" id="GO:0005198">
    <property type="term" value="F:structural molecule activity"/>
    <property type="evidence" value="ECO:0007669"/>
    <property type="project" value="InterPro"/>
</dbReference>
<dbReference type="Pfam" id="PF06429">
    <property type="entry name" value="Flg_bbr_C"/>
    <property type="match status" value="1"/>
</dbReference>
<dbReference type="NCBIfam" id="TIGR02492">
    <property type="entry name" value="flgK_ends"/>
    <property type="match status" value="1"/>
</dbReference>
<feature type="domain" description="Flagellar hook-associated protein FlgK helical" evidence="9">
    <location>
        <begin position="102"/>
        <end position="353"/>
    </location>
</feature>
<dbReference type="InterPro" id="IPR053927">
    <property type="entry name" value="FlgK_helical"/>
</dbReference>
<evidence type="ECO:0000256" key="4">
    <source>
        <dbReference type="ARBA" id="ARBA00016244"/>
    </source>
</evidence>
<proteinExistence type="inferred from homology"/>
<evidence type="ECO:0000256" key="2">
    <source>
        <dbReference type="ARBA" id="ARBA00004613"/>
    </source>
</evidence>
<organism evidence="10">
    <name type="scientific">Alkalihalophilus sp. As8PL</name>
    <dbReference type="NCBI Taxonomy" id="3237103"/>
    <lineage>
        <taxon>Bacteria</taxon>
        <taxon>Bacillati</taxon>
        <taxon>Bacillota</taxon>
        <taxon>Bacilli</taxon>
        <taxon>Bacillales</taxon>
        <taxon>Bacillaceae</taxon>
        <taxon>Alkalihalophilus</taxon>
    </lineage>
</organism>
<reference evidence="10" key="1">
    <citation type="submission" date="2024-07" db="EMBL/GenBank/DDBJ databases">
        <title>Identification and characteristics of an arsenic-resistant bacterial isolate, which belongs to a novel species.</title>
        <authorList>
            <person name="Juszczyk A."/>
            <person name="Kowalczyk A."/>
            <person name="Was K."/>
            <person name="Kosowicz W."/>
            <person name="Budzyn A."/>
            <person name="Latowski D."/>
        </authorList>
    </citation>
    <scope>NUCLEOTIDE SEQUENCE</scope>
    <source>
        <strain evidence="10">As8PL</strain>
    </source>
</reference>
<evidence type="ECO:0000256" key="3">
    <source>
        <dbReference type="ARBA" id="ARBA00009677"/>
    </source>
</evidence>
<dbReference type="PANTHER" id="PTHR30033:SF1">
    <property type="entry name" value="FLAGELLAR HOOK-ASSOCIATED PROTEIN 1"/>
    <property type="match status" value="1"/>
</dbReference>
<keyword evidence="10" id="KW-0969">Cilium</keyword>
<evidence type="ECO:0000313" key="10">
    <source>
        <dbReference type="EMBL" id="XDI35717.1"/>
    </source>
</evidence>
<comment type="similarity">
    <text evidence="3">Belongs to the flagella basal body rod proteins family.</text>
</comment>
<gene>
    <name evidence="10" type="primary">flgK</name>
    <name evidence="10" type="ORF">AB3N04_13475</name>
</gene>
<evidence type="ECO:0000259" key="7">
    <source>
        <dbReference type="Pfam" id="PF00460"/>
    </source>
</evidence>
<evidence type="ECO:0000256" key="6">
    <source>
        <dbReference type="ARBA" id="ARBA00023143"/>
    </source>
</evidence>
<comment type="subcellular location">
    <subcellularLocation>
        <location evidence="1">Bacterial flagellum</location>
    </subcellularLocation>
    <subcellularLocation>
        <location evidence="2">Secreted</location>
    </subcellularLocation>
</comment>
<dbReference type="GO" id="GO:0005576">
    <property type="term" value="C:extracellular region"/>
    <property type="evidence" value="ECO:0007669"/>
    <property type="project" value="UniProtKB-SubCell"/>
</dbReference>
<evidence type="ECO:0000256" key="5">
    <source>
        <dbReference type="ARBA" id="ARBA00022525"/>
    </source>
</evidence>
<dbReference type="SUPFAM" id="SSF64518">
    <property type="entry name" value="Phase 1 flagellin"/>
    <property type="match status" value="1"/>
</dbReference>
<keyword evidence="6" id="KW-0975">Bacterial flagellum</keyword>
<name>A0AB39BPR5_9BACI</name>
<accession>A0AB39BPR5</accession>
<dbReference type="InterPro" id="IPR001444">
    <property type="entry name" value="Flag_bb_rod_N"/>
</dbReference>
<dbReference type="Pfam" id="PF00460">
    <property type="entry name" value="Flg_bb_rod"/>
    <property type="match status" value="1"/>
</dbReference>
<evidence type="ECO:0000259" key="9">
    <source>
        <dbReference type="Pfam" id="PF22638"/>
    </source>
</evidence>
<keyword evidence="10" id="KW-0966">Cell projection</keyword>
<dbReference type="AlphaFoldDB" id="A0AB39BPR5"/>
<evidence type="ECO:0000256" key="1">
    <source>
        <dbReference type="ARBA" id="ARBA00004365"/>
    </source>
</evidence>
<keyword evidence="10" id="KW-0282">Flagellum</keyword>
<dbReference type="PANTHER" id="PTHR30033">
    <property type="entry name" value="FLAGELLAR HOOK-ASSOCIATED PROTEIN 1"/>
    <property type="match status" value="1"/>
</dbReference>
<dbReference type="Pfam" id="PF22638">
    <property type="entry name" value="FlgK_D1"/>
    <property type="match status" value="1"/>
</dbReference>
<dbReference type="EMBL" id="CP162551">
    <property type="protein sequence ID" value="XDI35717.1"/>
    <property type="molecule type" value="Genomic_DNA"/>
</dbReference>
<dbReference type="InterPro" id="IPR002371">
    <property type="entry name" value="FlgK"/>
</dbReference>
<feature type="domain" description="Flagellar basal-body/hook protein C-terminal" evidence="8">
    <location>
        <begin position="478"/>
        <end position="516"/>
    </location>
</feature>
<dbReference type="GO" id="GO:0009424">
    <property type="term" value="C:bacterial-type flagellum hook"/>
    <property type="evidence" value="ECO:0007669"/>
    <property type="project" value="InterPro"/>
</dbReference>
<dbReference type="InterPro" id="IPR010930">
    <property type="entry name" value="Flg_bb/hook_C_dom"/>
</dbReference>
<sequence>MKSTFHGLETARRAMMTQQYALSTTGHNIANANTPGYSRQRVNFTQTEPYPGVGRNRPMIPGHLGTGTQAGSIQRVRESFLDIQFRNEHNKASYWDTRFTALQKMEDIMNEPSQDGIASTMDRFWNALQDLTADPQDSGARMVVRERGVAVAETFNYVASSLTLIQQDLKGEVNVTVKSFNSVLDQINSLNQQIAKVEPHGYVPNDLYDKRDNLVDQLSQYVNVTVERVEAGGKPDAVAEGAYTIKLADEKGQDLGITLIDGSSYEVNHLSLTFDEGNSELVSQLTFGDAQSVAFSEFDSRGKIKASIEAYGYLENGEGKGIYPDMLANLDEMVYTFVEEFNRVHRAGWNVEDIQNGAKGEAINFFTYSGNAAALTADNKAGAASRLQVSAEVMNQINKIAAAKPSADGVAFIGNGANALELANVKDKRLSYNGTTTTVQSFYQSIIGDMAVNTNEANRMMRNADLLRNTVDERRQSVSSVSLDEEMTDMIKFQHAYNAAARNITMVDEMLDRIINGMGVVGR</sequence>
<protein>
    <recommendedName>
        <fullName evidence="4">Flagellar hook-associated protein 1</fullName>
    </recommendedName>
</protein>
<dbReference type="RefSeq" id="WP_368503260.1">
    <property type="nucleotide sequence ID" value="NZ_CP162551.1"/>
</dbReference>